<dbReference type="Gene3D" id="6.10.140.1060">
    <property type="match status" value="1"/>
</dbReference>
<dbReference type="InterPro" id="IPR026983">
    <property type="entry name" value="DHC"/>
</dbReference>
<dbReference type="PANTHER" id="PTHR22878:SF68">
    <property type="entry name" value="DYNEIN HEAVY CHAIN 6, AXONEMAL-LIKE"/>
    <property type="match status" value="1"/>
</dbReference>
<dbReference type="FunFam" id="1.20.58.1120:FF:000001">
    <property type="entry name" value="dynein heavy chain 2, axonemal"/>
    <property type="match status" value="1"/>
</dbReference>
<dbReference type="InterPro" id="IPR042222">
    <property type="entry name" value="Dynein_2_N"/>
</dbReference>
<evidence type="ECO:0000256" key="7">
    <source>
        <dbReference type="ARBA" id="ARBA00023017"/>
    </source>
</evidence>
<keyword evidence="12" id="KW-0966">Cell projection</keyword>
<dbReference type="FunFam" id="1.10.8.1220:FF:000001">
    <property type="entry name" value="Dynein axonemal heavy chain 5"/>
    <property type="match status" value="1"/>
</dbReference>
<keyword evidence="9" id="KW-0969">Cilium</keyword>
<dbReference type="InterPro" id="IPR013602">
    <property type="entry name" value="Dynein_heavy_linker"/>
</dbReference>
<dbReference type="InterPro" id="IPR043157">
    <property type="entry name" value="Dynein_AAA1S"/>
</dbReference>
<dbReference type="Pfam" id="PF18198">
    <property type="entry name" value="AAA_lid_11"/>
    <property type="match status" value="1"/>
</dbReference>
<dbReference type="InterPro" id="IPR054354">
    <property type="entry name" value="DYNC2H1-like_lid"/>
</dbReference>
<dbReference type="Pfam" id="PF12777">
    <property type="entry name" value="MT"/>
    <property type="match status" value="1"/>
</dbReference>
<evidence type="ECO:0000256" key="9">
    <source>
        <dbReference type="ARBA" id="ARBA00023069"/>
    </source>
</evidence>
<keyword evidence="4" id="KW-0493">Microtubule</keyword>
<dbReference type="InterPro" id="IPR024743">
    <property type="entry name" value="Dynein_HC_stalk"/>
</dbReference>
<dbReference type="GO" id="GO:0005524">
    <property type="term" value="F:ATP binding"/>
    <property type="evidence" value="ECO:0007669"/>
    <property type="project" value="UniProtKB-KW"/>
</dbReference>
<evidence type="ECO:0000256" key="2">
    <source>
        <dbReference type="ARBA" id="ARBA00008887"/>
    </source>
</evidence>
<dbReference type="GO" id="GO:0008569">
    <property type="term" value="F:minus-end-directed microtubule motor activity"/>
    <property type="evidence" value="ECO:0007669"/>
    <property type="project" value="InterPro"/>
</dbReference>
<dbReference type="Pfam" id="PF08393">
    <property type="entry name" value="DHC_N2"/>
    <property type="match status" value="1"/>
</dbReference>
<dbReference type="InterPro" id="IPR004273">
    <property type="entry name" value="Dynein_heavy_D6_P-loop"/>
</dbReference>
<dbReference type="Pfam" id="PF03028">
    <property type="entry name" value="Dynein_heavy"/>
    <property type="match status" value="1"/>
</dbReference>
<dbReference type="EMBL" id="OU900096">
    <property type="protein sequence ID" value="CAG9860518.1"/>
    <property type="molecule type" value="Genomic_DNA"/>
</dbReference>
<dbReference type="Gene3D" id="1.10.8.720">
    <property type="entry name" value="Region D6 of dynein motor"/>
    <property type="match status" value="1"/>
</dbReference>
<evidence type="ECO:0000313" key="15">
    <source>
        <dbReference type="EMBL" id="CAG9860518.1"/>
    </source>
</evidence>
<dbReference type="InterPro" id="IPR042228">
    <property type="entry name" value="Dynein_linker_3"/>
</dbReference>
<dbReference type="FunFam" id="3.40.50.300:FF:001145">
    <property type="entry name" value="Putative dynein heavy chain"/>
    <property type="match status" value="1"/>
</dbReference>
<dbReference type="InterPro" id="IPR035706">
    <property type="entry name" value="AAA_9"/>
</dbReference>
<name>A0A9N9TPC1_PHYSR</name>
<dbReference type="PROSITE" id="PS00675">
    <property type="entry name" value="SIGMA54_INTERACT_1"/>
    <property type="match status" value="1"/>
</dbReference>
<dbReference type="FunFam" id="3.20.180.20:FF:000004">
    <property type="entry name" value="Dynein axonemal heavy chain 6"/>
    <property type="match status" value="1"/>
</dbReference>
<dbReference type="GO" id="GO:0051959">
    <property type="term" value="F:dynein light intermediate chain binding"/>
    <property type="evidence" value="ECO:0007669"/>
    <property type="project" value="InterPro"/>
</dbReference>
<evidence type="ECO:0000256" key="5">
    <source>
        <dbReference type="ARBA" id="ARBA00022741"/>
    </source>
</evidence>
<dbReference type="Gene3D" id="1.20.920.20">
    <property type="match status" value="1"/>
</dbReference>
<dbReference type="InterPro" id="IPR041466">
    <property type="entry name" value="Dynein_AAA5_ext"/>
</dbReference>
<keyword evidence="3" id="KW-0963">Cytoplasm</keyword>
<evidence type="ECO:0000256" key="11">
    <source>
        <dbReference type="ARBA" id="ARBA00023212"/>
    </source>
</evidence>
<dbReference type="FunFam" id="1.10.8.710:FF:000004">
    <property type="entry name" value="Dynein axonemal heavy chain 6"/>
    <property type="match status" value="1"/>
</dbReference>
<protein>
    <recommendedName>
        <fullName evidence="14">AAA+ ATPase domain-containing protein</fullName>
    </recommendedName>
</protein>
<dbReference type="Proteomes" id="UP001153712">
    <property type="component" value="Chromosome 3"/>
</dbReference>
<dbReference type="Pfam" id="PF12780">
    <property type="entry name" value="AAA_8"/>
    <property type="match status" value="1"/>
</dbReference>
<dbReference type="Gene3D" id="3.40.50.300">
    <property type="entry name" value="P-loop containing nucleotide triphosphate hydrolases"/>
    <property type="match status" value="5"/>
</dbReference>
<keyword evidence="8 13" id="KW-0175">Coiled coil</keyword>
<dbReference type="FunFam" id="1.20.920.20:FF:000006">
    <property type="entry name" value="Dynein, axonemal, heavy chain 6"/>
    <property type="match status" value="1"/>
</dbReference>
<evidence type="ECO:0000256" key="6">
    <source>
        <dbReference type="ARBA" id="ARBA00022840"/>
    </source>
</evidence>
<comment type="subcellular location">
    <subcellularLocation>
        <location evidence="1">Cytoplasm</location>
        <location evidence="1">Cytoskeleton</location>
        <location evidence="1">Cilium axoneme</location>
    </subcellularLocation>
</comment>
<reference evidence="15" key="1">
    <citation type="submission" date="2022-01" db="EMBL/GenBank/DDBJ databases">
        <authorList>
            <person name="King R."/>
        </authorList>
    </citation>
    <scope>NUCLEOTIDE SEQUENCE</scope>
</reference>
<dbReference type="FunFam" id="3.40.50.300:FF:001143">
    <property type="entry name" value="Dynein axonemal heavy chain 6"/>
    <property type="match status" value="1"/>
</dbReference>
<dbReference type="InterPro" id="IPR027417">
    <property type="entry name" value="P-loop_NTPase"/>
</dbReference>
<dbReference type="Gene3D" id="1.10.8.1220">
    <property type="match status" value="1"/>
</dbReference>
<dbReference type="InterPro" id="IPR003593">
    <property type="entry name" value="AAA+_ATPase"/>
</dbReference>
<dbReference type="SUPFAM" id="SSF52540">
    <property type="entry name" value="P-loop containing nucleoside triphosphate hydrolases"/>
    <property type="match status" value="4"/>
</dbReference>
<sequence length="3691" mass="423421">MGSNFNLFDHESDVNLVDREDVSTAVPEGEAVNKTLEDFIVVTKKSLGDDDKLHLSCPPPAAYTREPGFIPFHIPHRKLLEKIEHKRVEPEPLTGFQELQNEIIRNKRKHITVELPHTTKRADTRAPRASIKIVEEDSDTTIASTKKPKEVIQVVDQNEWINKMRVAKDGSFVYMTYAVPKSHELFNPYAFSIVPYQKVDKTNFFTMSARGVMQHIGNEVIFTSLDKWENEYKMYCRLMDIRTFFYYRKWKAFHVWSKTILRQKIKHSKKRLEETMMLMDPILRQALLSIQGMCYVMTLTTFSDCTLYEDNWLFYFIESQFDKLQFVRNKIEDYHDVAKEIVSNACHRALIYRGFVVDERIVEDPNDRGRKRQHKVSYIEQAAKKKFCRHLTRFITLADYLTITMLHQLITGSIDLLLYYLKWHTEFIPPQEELEATEPLIMDIERPAGAPQAPYFIKYIRVLPNKILLDPSLELTLSLLAKIFTMWEQCVKVVPTFVGDTYYAAFTTPIINEKVEDRICGWGPSLQFYLEGDPHLASLKEEVNSYFKRNYDAAFTYLHRFDGISQFYAEDVLITTEDIQNERSLEKFRYLCGRYHSEINLIESIYPSQSMGVIHINLKNFSEVCLPEAKRLLELLETVLPWLGKTKVEELIKEIEAIEEFLHQTPTTTTAYVKYLQFEIRSAIKLDVMEDDLDYCKELYDIMEEYEITIPFEDMQNYLGLSVATSNLRNFVEKKVEEVPKLIKLFNDQLNKDISLLISEVGSIKDECSNPWLYDINSDFDDVMEFLNDLYQRLQACQRRAMEFKDYQREFKMEMTRFELMEEVLNDVKLRILLWESVDSWAKTIDEWYHVLFNTLNVDDMNVFIAKNLKYVTQLEKGLPPNLIVPKFKDDVELMKDKLPVVCNLRNPNLKARHWIQIESLLNHKFKPDDIVTLEVLEQLGVFNYPNELMEISSQASSEAGLEILLKKVEELWKGLEFPVNMHKDQKDVFVLGNLEEVQLVLDESHINMTTIASSKHVGPIKPRVDEWVKNLDKFSKTMDEWWMCQQSWVYLEIIFSAPDIQRQLPNESKLFILVDKSWKDIMRRTQKMPLAMDSGLYPGLLEALQRNNMLLEQIMKCLESYLEIKRVAFPRFYFLSNDELLDILAQTRNPHAVQPHLRKCFDAISKLEFGVKMPDEPIEESSSKKKHTQPAEPILTNDIIAMLSPENERVVLGKGLKARGNVEDWLGKVEENMRISLKRCMKTALAHFMEAPRPQWVLCHASQIILSVSQIMWAKGVHAIFDGPGSDKAKVRKMDAYEQKNIHELNELAGLVRLSLTSVERKVVIALITIDVHARDTIHNIVLNKTTNSQSFDWLKVLRYYWDEGIDDCIARMSSAWYNYGYEYLGASGVLVITPLTDRCYLCLMGALQLDLGGAPAGPAGTGKTETTKDMAKALAIQCVVFNCSEGLDYKMMGRFFSGLAQSGAWCCFDEFNRIDIEVLSVIAQQLITIRNAKIAKQSRFMFEGREIKLIPRCAAFITMNPGYAGRTELPDNLKSLFRPISMMVPDYGLIAEVILYSEGFESSKTLSRKMVNMYKLCSEQLSQQDHYDFGMRAVKSVLVMAGALKRATPDRNEDVVLICALRDSNLPKFLADDAILFKGILGDLFPGVELPVPDYGLFQSTIVECMNEAILQPEFCMINKVIQLYETMIVRWGVMLVGPTGGGKSSILNTLMRTLIRMYEMGVSGGMFRPVRTFIMNPKAVTAGELYGEVNPFTFEWRDGLMGIMMRAAVTCTLEEHQWIVCDGPVDAVWIENLNTVLDDNKMLCLANSERIKLTEWVHMVFEVEDLCQASPATVSRCGMVYVDPGEIGWLPFVKSWISKVNDSLLSAEMKEFLLGLFELYIDKALVFMKRHGHSSIQQVDISKVSMVCSLIESILRMPGAMEKIGEKSKVRNFLCQTFIMGYMWGLAGNLTDVSREKFEAKASDQFGENPDAKVQSGFDLWEIYMDIGVHKLQPWQNIIPVFQYDPLTPFFEMLVPTMDTIRFGYVMERLLYIDHPVFLTGDTGVGKSVVAKNCLEKLLSTGCFATAIMNFSAQTSSPRTQEIIELKLEKKKKTLLGAPVGKKMVVFVDDVNMPKLDTYGSQPPIELLRQFLDYGGLYDREKLFWKQIQDLIIAVACAPPGGGRNPLTRRFVRHFGMLLIPPPSEMALKVIFKSILRGFLADFIPEIKAIADAMVNAAVDIYQKIESDLLPTPAKSHYVFNLRDLSKCIQGITQADSGMFRDVPSMHRLFYHECLRVFHDRLINVEDKTYFFLLMKDICLRNFNNGVLELPDQPLIHDPPMLLFGDFINSPPDAEVKFYEECNELPKIKRVLQEYLDDYNLSTPKEMKLIFFMMAIEHCFRIARILRAERGNAFLVGVGGMGKQSLTRLASHVTGYTCFQIELTRNYDHQSFFDDLRRFCSHAGVNYQNTVFLFTDTQITQEEFLEDINGLLNSGEVPNLYEAEEQQKAIIGCTNAAKEAGLDETNRDTVFNFFISRVRSKLHLVICMSPVGEAFRRRCRMFPSLVNCCTIDWFEKWPREALLSVAETELEDTVGRKNAEKIALICVIMHESVETTTVRFYVEMRRYYYTTPSSYLELIKLYKILMELKQENIGKTRDRIAMGLNKLLETNNMIDDMKDTLTALGPVLAQKSIDCDELMVVLDVEKEAANKVAVVVKADEEIARKIAAETQSIADDAQKDLDSALPALQAATKALQSLNKKDIDEVKVFQKPPLLVTVVLEAVCLLLGIKPDWANAKQLLADSNFLKRLQEYDKNRVTDNLLRKLKVYVDNPDFVPEKVVKVSKACKSLCLWVRAIDKYAKTFRLVEPKRKRLKQAEVELAQVMAVLKEKQAKLAEVEGMIASLQNQFDQTIAEKEALINNMELTAARLNRAGRLNIALADEQIRWEESVKKFGVQMDNCLGDVAMAAANVAYLGAFTSNYRYELTSMWEQKCKAFKIACTDGFSLINVLADPYDIRMWNACGLPRDSVSTENAILVTMGSRWPLMIDPQEQANRWIRTMEKPNELKIIKLTDSNFMRVLETAVPMGWPVLLEEIGETLDPTLGPILLKQTFQHAGRTLIRLGENDVEYNSKFKFYVTTKLSNPHYLPEICIQVTIVNFTVTKSGLEDQLLADVVRLERPDLEQLRSELIVRINTDKAQLKGIEDKILYLLYHSEGNILDDEELIETLNDSKETSAIIEARLIESEATEEKISIAREKYRPVSARGSVLYFVVAQLADIDPMYQFSLKYFNQLFNTVIEISEKNENLDIRLQILIKEITVAVYVNVSRGLFERHKLIYSFMLCVSILQQSNEISDGQWNYLLRGPVGTKVGLPKKPDSSAITEIVWHASNYLASTYPLRFQALPSDLETLITINIGDMEMQLQLNEAFTTPSTVNWDDILEDFDKLMLVKTMQEEKLIFCITQFVRMKLGQTFIESPMVSIKMLYQDTSNAIPLIFVLSTGSDPTGAFLKFASDMGFLERVRSISLGQGQGPIAEKLIEDALETGDWILLQNCHLATSWMISLEKIVLNIARMSANINESFRLYMSSMPSKAFPVSVLQNSVKVTNEPPKGLRANVKRAFVEMEKDYFEDNVLGQKWKTMVFGLCMFHAVIQERKKFGPLGWNIIYEFNDSDRDFAFNSLKMFCAEGRIPWDALEYLTGKSTQLFSEI</sequence>
<dbReference type="Pfam" id="PF17852">
    <property type="entry name" value="Dynein_AAA_lid"/>
    <property type="match status" value="1"/>
</dbReference>
<gene>
    <name evidence="15" type="ORF">PHYEVI_LOCUS6870</name>
</gene>
<proteinExistence type="inferred from homology"/>
<dbReference type="FunFam" id="3.40.50.300:FF:002141">
    <property type="entry name" value="Dynein heavy chain"/>
    <property type="match status" value="1"/>
</dbReference>
<dbReference type="Pfam" id="PF12774">
    <property type="entry name" value="AAA_6"/>
    <property type="match status" value="1"/>
</dbReference>
<evidence type="ECO:0000256" key="3">
    <source>
        <dbReference type="ARBA" id="ARBA00022490"/>
    </source>
</evidence>
<dbReference type="Gene3D" id="3.20.180.20">
    <property type="entry name" value="Dynein heavy chain, N-terminal domain 2"/>
    <property type="match status" value="1"/>
</dbReference>
<evidence type="ECO:0000256" key="1">
    <source>
        <dbReference type="ARBA" id="ARBA00004430"/>
    </source>
</evidence>
<dbReference type="OrthoDB" id="447173at2759"/>
<dbReference type="InterPro" id="IPR024317">
    <property type="entry name" value="Dynein_heavy_chain_D4_dom"/>
</dbReference>
<dbReference type="FunFam" id="3.40.50.300:FF:000362">
    <property type="entry name" value="Dynein, axonemal, heavy chain 6"/>
    <property type="match status" value="1"/>
</dbReference>
<dbReference type="Pfam" id="PF12781">
    <property type="entry name" value="AAA_9"/>
    <property type="match status" value="1"/>
</dbReference>
<keyword evidence="10" id="KW-0505">Motor protein</keyword>
<organism evidence="15 16">
    <name type="scientific">Phyllotreta striolata</name>
    <name type="common">Striped flea beetle</name>
    <name type="synonym">Crioceris striolata</name>
    <dbReference type="NCBI Taxonomy" id="444603"/>
    <lineage>
        <taxon>Eukaryota</taxon>
        <taxon>Metazoa</taxon>
        <taxon>Ecdysozoa</taxon>
        <taxon>Arthropoda</taxon>
        <taxon>Hexapoda</taxon>
        <taxon>Insecta</taxon>
        <taxon>Pterygota</taxon>
        <taxon>Neoptera</taxon>
        <taxon>Endopterygota</taxon>
        <taxon>Coleoptera</taxon>
        <taxon>Polyphaga</taxon>
        <taxon>Cucujiformia</taxon>
        <taxon>Chrysomeloidea</taxon>
        <taxon>Chrysomelidae</taxon>
        <taxon>Galerucinae</taxon>
        <taxon>Alticini</taxon>
        <taxon>Phyllotreta</taxon>
    </lineage>
</organism>
<keyword evidence="7" id="KW-0243">Dynein</keyword>
<dbReference type="Pfam" id="PF22597">
    <property type="entry name" value="DYN_lid"/>
    <property type="match status" value="1"/>
</dbReference>
<keyword evidence="16" id="KW-1185">Reference proteome</keyword>
<feature type="domain" description="AAA+ ATPase" evidence="14">
    <location>
        <begin position="2036"/>
        <end position="2184"/>
    </location>
</feature>
<dbReference type="GO" id="GO:0045505">
    <property type="term" value="F:dynein intermediate chain binding"/>
    <property type="evidence" value="ECO:0007669"/>
    <property type="project" value="InterPro"/>
</dbReference>
<dbReference type="Gene3D" id="1.20.140.100">
    <property type="entry name" value="Dynein heavy chain, N-terminal domain 2"/>
    <property type="match status" value="1"/>
</dbReference>
<dbReference type="GO" id="GO:0005930">
    <property type="term" value="C:axoneme"/>
    <property type="evidence" value="ECO:0007669"/>
    <property type="project" value="UniProtKB-SubCell"/>
</dbReference>
<dbReference type="PANTHER" id="PTHR22878">
    <property type="entry name" value="DYNEIN HEAVY CHAIN 6, AXONEMAL-LIKE-RELATED"/>
    <property type="match status" value="1"/>
</dbReference>
<dbReference type="Pfam" id="PF12775">
    <property type="entry name" value="AAA_7"/>
    <property type="match status" value="1"/>
</dbReference>
<dbReference type="GO" id="GO:0030286">
    <property type="term" value="C:dynein complex"/>
    <property type="evidence" value="ECO:0007669"/>
    <property type="project" value="UniProtKB-KW"/>
</dbReference>
<dbReference type="Gene3D" id="1.10.8.710">
    <property type="match status" value="1"/>
</dbReference>
<evidence type="ECO:0000259" key="14">
    <source>
        <dbReference type="SMART" id="SM00382"/>
    </source>
</evidence>
<evidence type="ECO:0000256" key="13">
    <source>
        <dbReference type="SAM" id="Coils"/>
    </source>
</evidence>
<evidence type="ECO:0000256" key="4">
    <source>
        <dbReference type="ARBA" id="ARBA00022701"/>
    </source>
</evidence>
<feature type="domain" description="AAA+ ATPase" evidence="14">
    <location>
        <begin position="1411"/>
        <end position="1550"/>
    </location>
</feature>
<dbReference type="Gene3D" id="1.10.287.2620">
    <property type="match status" value="1"/>
</dbReference>
<dbReference type="Gene3D" id="1.20.920.30">
    <property type="match status" value="1"/>
</dbReference>
<dbReference type="InterPro" id="IPR041658">
    <property type="entry name" value="AAA_lid_11"/>
</dbReference>
<evidence type="ECO:0000256" key="8">
    <source>
        <dbReference type="ARBA" id="ARBA00023054"/>
    </source>
</evidence>
<evidence type="ECO:0000256" key="12">
    <source>
        <dbReference type="ARBA" id="ARBA00023273"/>
    </source>
</evidence>
<dbReference type="FunFam" id="1.20.920.30:FF:000005">
    <property type="entry name" value="Dynein, axonemal, heavy chain 2"/>
    <property type="match status" value="1"/>
</dbReference>
<dbReference type="InterPro" id="IPR025662">
    <property type="entry name" value="Sigma_54_int_dom_ATP-bd_1"/>
</dbReference>
<dbReference type="Gene3D" id="1.20.58.1120">
    <property type="match status" value="1"/>
</dbReference>
<dbReference type="GO" id="GO:0007018">
    <property type="term" value="P:microtubule-based movement"/>
    <property type="evidence" value="ECO:0007669"/>
    <property type="project" value="InterPro"/>
</dbReference>
<dbReference type="GO" id="GO:0005874">
    <property type="term" value="C:microtubule"/>
    <property type="evidence" value="ECO:0007669"/>
    <property type="project" value="UniProtKB-KW"/>
</dbReference>
<accession>A0A9N9TPC1</accession>
<dbReference type="FunFam" id="3.40.50.300:FF:000063">
    <property type="entry name" value="dynein heavy chain 6, axonemal"/>
    <property type="match status" value="1"/>
</dbReference>
<dbReference type="FunFam" id="1.20.140.100:FF:000004">
    <property type="entry name" value="Dynein axonemal heavy chain 6"/>
    <property type="match status" value="1"/>
</dbReference>
<feature type="coiled-coil region" evidence="13">
    <location>
        <begin position="2856"/>
        <end position="2915"/>
    </location>
</feature>
<keyword evidence="11" id="KW-0206">Cytoskeleton</keyword>
<comment type="similarity">
    <text evidence="2">Belongs to the dynein heavy chain family.</text>
</comment>
<keyword evidence="6" id="KW-0067">ATP-binding</keyword>
<evidence type="ECO:0000256" key="10">
    <source>
        <dbReference type="ARBA" id="ARBA00023175"/>
    </source>
</evidence>
<dbReference type="InterPro" id="IPR035699">
    <property type="entry name" value="AAA_6"/>
</dbReference>
<dbReference type="SMART" id="SM00382">
    <property type="entry name" value="AAA"/>
    <property type="match status" value="2"/>
</dbReference>
<evidence type="ECO:0000313" key="16">
    <source>
        <dbReference type="Proteomes" id="UP001153712"/>
    </source>
</evidence>
<keyword evidence="5" id="KW-0547">Nucleotide-binding</keyword>
<dbReference type="InterPro" id="IPR042219">
    <property type="entry name" value="AAA_lid_11_sf"/>
</dbReference>